<proteinExistence type="predicted"/>
<keyword evidence="4" id="KW-1185">Reference proteome</keyword>
<feature type="signal peptide" evidence="2">
    <location>
        <begin position="1"/>
        <end position="19"/>
    </location>
</feature>
<dbReference type="OrthoDB" id="42035at2759"/>
<accession>A0A1E7F5Y9</accession>
<reference evidence="3 4" key="1">
    <citation type="submission" date="2016-09" db="EMBL/GenBank/DDBJ databases">
        <title>Extensive genetic diversity and differential bi-allelic expression allows diatom success in the polar Southern Ocean.</title>
        <authorList>
            <consortium name="DOE Joint Genome Institute"/>
            <person name="Mock T."/>
            <person name="Otillar R.P."/>
            <person name="Strauss J."/>
            <person name="Dupont C."/>
            <person name="Frickenhaus S."/>
            <person name="Maumus F."/>
            <person name="Mcmullan M."/>
            <person name="Sanges R."/>
            <person name="Schmutz J."/>
            <person name="Toseland A."/>
            <person name="Valas R."/>
            <person name="Veluchamy A."/>
            <person name="Ward B.J."/>
            <person name="Allen A."/>
            <person name="Barry K."/>
            <person name="Falciatore A."/>
            <person name="Ferrante M."/>
            <person name="Fortunato A.E."/>
            <person name="Gloeckner G."/>
            <person name="Gruber A."/>
            <person name="Hipkin R."/>
            <person name="Janech M."/>
            <person name="Kroth P."/>
            <person name="Leese F."/>
            <person name="Lindquist E."/>
            <person name="Lyon B.R."/>
            <person name="Martin J."/>
            <person name="Mayer C."/>
            <person name="Parker M."/>
            <person name="Quesneville H."/>
            <person name="Raymond J."/>
            <person name="Uhlig C."/>
            <person name="Valentin K.U."/>
            <person name="Worden A.Z."/>
            <person name="Armbrust E.V."/>
            <person name="Bowler C."/>
            <person name="Green B."/>
            <person name="Moulton V."/>
            <person name="Van Oosterhout C."/>
            <person name="Grigoriev I."/>
        </authorList>
    </citation>
    <scope>NUCLEOTIDE SEQUENCE [LARGE SCALE GENOMIC DNA]</scope>
    <source>
        <strain evidence="3 4">CCMP1102</strain>
    </source>
</reference>
<sequence>MRFFSLLVFSVGAAAAAAAASINEKDHAANTIVSKSRRMLKGKNSNAMKGSKKKKRKSDKDDSIRYEVWASDQSNSVPNQTSLGMKGSFMWIYDSTDIHKLLSSSPSSSANDIRPLSCLPGTAIGPCNVLDVFPRNLEQLDGTTGFKTGLKLDDLDGFGRLHGVFVDESTNRYINANFFAPGGAYIGIIDTDTKEAIALFRATRFKTATSTIGRSIHMSTWSEDGKYILIDNLQGKAIERINIERDNDGNIISAVFDRSATIGLGKDMMVEEGATYFLGKNAYGRPLLGGIIGDYAKADLNDLTPNEYCKEDGCSSSALTTGRTNNVPICPLPSIENNLYITLGAGGLFVLDFTATPMSIVGEYDQQTVNGAGCGGIQGGNQLYINAGVAASSTGFDQSTFTVYSFGTGGYNSSSSNLPNEPKPTIVFKDQTNTNTNGNLDGEIGTSNDSGQLPGATTRRDSHGLIMTQNEEFIHVVDRIQNVMEVFNSRNNDRSTYDLTTGTGTGVDAACSSKSVVDDPNLPKNDPTPDLGTITPDGKYIMIALRGPAPVSVAHSAQGSCPGIGIIEITENGGSGKLVDVIRTTNEIDTAPLNPIPGGIQYTGKERSDVHYIGVVKK</sequence>
<dbReference type="AlphaFoldDB" id="A0A1E7F5Y9"/>
<evidence type="ECO:0000313" key="3">
    <source>
        <dbReference type="EMBL" id="OEU13608.1"/>
    </source>
</evidence>
<evidence type="ECO:0000313" key="4">
    <source>
        <dbReference type="Proteomes" id="UP000095751"/>
    </source>
</evidence>
<dbReference type="KEGG" id="fcy:FRACYDRAFT_241949"/>
<protein>
    <submittedName>
        <fullName evidence="3">Uncharacterized protein</fullName>
    </submittedName>
</protein>
<evidence type="ECO:0000256" key="2">
    <source>
        <dbReference type="SAM" id="SignalP"/>
    </source>
</evidence>
<organism evidence="3 4">
    <name type="scientific">Fragilariopsis cylindrus CCMP1102</name>
    <dbReference type="NCBI Taxonomy" id="635003"/>
    <lineage>
        <taxon>Eukaryota</taxon>
        <taxon>Sar</taxon>
        <taxon>Stramenopiles</taxon>
        <taxon>Ochrophyta</taxon>
        <taxon>Bacillariophyta</taxon>
        <taxon>Bacillariophyceae</taxon>
        <taxon>Bacillariophycidae</taxon>
        <taxon>Bacillariales</taxon>
        <taxon>Bacillariaceae</taxon>
        <taxon>Fragilariopsis</taxon>
    </lineage>
</organism>
<dbReference type="Proteomes" id="UP000095751">
    <property type="component" value="Unassembled WGS sequence"/>
</dbReference>
<feature type="chain" id="PRO_5009192702" evidence="2">
    <location>
        <begin position="20"/>
        <end position="618"/>
    </location>
</feature>
<dbReference type="EMBL" id="KV784361">
    <property type="protein sequence ID" value="OEU13608.1"/>
    <property type="molecule type" value="Genomic_DNA"/>
</dbReference>
<name>A0A1E7F5Y9_9STRA</name>
<gene>
    <name evidence="3" type="ORF">FRACYDRAFT_241949</name>
</gene>
<feature type="region of interest" description="Disordered" evidence="1">
    <location>
        <begin position="39"/>
        <end position="60"/>
    </location>
</feature>
<dbReference type="InParanoid" id="A0A1E7F5Y9"/>
<keyword evidence="2" id="KW-0732">Signal</keyword>
<evidence type="ECO:0000256" key="1">
    <source>
        <dbReference type="SAM" id="MobiDB-lite"/>
    </source>
</evidence>